<name>A0A380YLZ8_9BACE</name>
<sequence length="31" mass="3358">MFLLSFLAAKKNNAYYNSVTCGGFLTVVTAL</sequence>
<proteinExistence type="predicted"/>
<gene>
    <name evidence="1" type="ORF">NCTC11155_00866</name>
</gene>
<dbReference type="AlphaFoldDB" id="A0A380YLZ8"/>
<evidence type="ECO:0000313" key="2">
    <source>
        <dbReference type="Proteomes" id="UP000254424"/>
    </source>
</evidence>
<accession>A0A380YLZ8</accession>
<protein>
    <submittedName>
        <fullName evidence="1">Uncharacterized protein</fullName>
    </submittedName>
</protein>
<evidence type="ECO:0000313" key="1">
    <source>
        <dbReference type="EMBL" id="SUV28908.1"/>
    </source>
</evidence>
<dbReference type="EMBL" id="UFSX01000001">
    <property type="protein sequence ID" value="SUV28908.1"/>
    <property type="molecule type" value="Genomic_DNA"/>
</dbReference>
<dbReference type="Proteomes" id="UP000254424">
    <property type="component" value="Unassembled WGS sequence"/>
</dbReference>
<reference evidence="1 2" key="1">
    <citation type="submission" date="2018-06" db="EMBL/GenBank/DDBJ databases">
        <authorList>
            <consortium name="Pathogen Informatics"/>
            <person name="Doyle S."/>
        </authorList>
    </citation>
    <scope>NUCLEOTIDE SEQUENCE [LARGE SCALE GENOMIC DNA]</scope>
    <source>
        <strain evidence="1 2">NCTC11155</strain>
    </source>
</reference>
<organism evidence="1 2">
    <name type="scientific">Bacteroides eggerthii</name>
    <dbReference type="NCBI Taxonomy" id="28111"/>
    <lineage>
        <taxon>Bacteria</taxon>
        <taxon>Pseudomonadati</taxon>
        <taxon>Bacteroidota</taxon>
        <taxon>Bacteroidia</taxon>
        <taxon>Bacteroidales</taxon>
        <taxon>Bacteroidaceae</taxon>
        <taxon>Bacteroides</taxon>
    </lineage>
</organism>